<reference evidence="2 3" key="1">
    <citation type="submission" date="2024-11" db="EMBL/GenBank/DDBJ databases">
        <authorList>
            <person name="Lucas J.A."/>
        </authorList>
    </citation>
    <scope>NUCLEOTIDE SEQUENCE [LARGE SCALE GENOMIC DNA]</scope>
    <source>
        <strain evidence="2 3">Z 5.4</strain>
    </source>
</reference>
<protein>
    <recommendedName>
        <fullName evidence="4">DUF4030 domain-containing protein</fullName>
    </recommendedName>
</protein>
<accession>A0ABW8RLS6</accession>
<evidence type="ECO:0000256" key="1">
    <source>
        <dbReference type="SAM" id="Phobius"/>
    </source>
</evidence>
<keyword evidence="1" id="KW-1133">Transmembrane helix</keyword>
<evidence type="ECO:0008006" key="4">
    <source>
        <dbReference type="Google" id="ProtNLM"/>
    </source>
</evidence>
<organism evidence="2 3">
    <name type="scientific">Bacillus salipaludis</name>
    <dbReference type="NCBI Taxonomy" id="2547811"/>
    <lineage>
        <taxon>Bacteria</taxon>
        <taxon>Bacillati</taxon>
        <taxon>Bacillota</taxon>
        <taxon>Bacilli</taxon>
        <taxon>Bacillales</taxon>
        <taxon>Bacillaceae</taxon>
        <taxon>Bacillus</taxon>
    </lineage>
</organism>
<keyword evidence="3" id="KW-1185">Reference proteome</keyword>
<dbReference type="EMBL" id="JBJHQH010000012">
    <property type="protein sequence ID" value="MFK9093126.1"/>
    <property type="molecule type" value="Genomic_DNA"/>
</dbReference>
<name>A0ABW8RLS6_9BACI</name>
<feature type="transmembrane region" description="Helical" evidence="1">
    <location>
        <begin position="44"/>
        <end position="64"/>
    </location>
</feature>
<keyword evidence="1" id="KW-0472">Membrane</keyword>
<gene>
    <name evidence="2" type="ORF">ACJEBI_16775</name>
</gene>
<comment type="caution">
    <text evidence="2">The sequence shown here is derived from an EMBL/GenBank/DDBJ whole genome shotgun (WGS) entry which is preliminary data.</text>
</comment>
<keyword evidence="1" id="KW-0812">Transmembrane</keyword>
<evidence type="ECO:0000313" key="2">
    <source>
        <dbReference type="EMBL" id="MFK9093126.1"/>
    </source>
</evidence>
<sequence length="340" mass="39168">MNKIQSELEKIQIPDEVMDRMYKGMERAKREEKAGRFSSKRKKLIGSLTGLVAAFGLLFGATFVSPAMAEMAAKIPYLNEVFLKDINEDGAKSVFALVREEGLRRGYEPSGFRVGQGLMEGDDPDKIYIFLKSNDYNEKTKLDAEKLTKEMLDQKGYYAKSIEVLPFKADFYASMRRINRIMIEEAKKIETLIKEKGYSVDYVGMNRGLDEIFVILPDTEKHVDEVRTIIQAYQKGKYNEFYLDIRTVDLTNLDQETKLKKDLYTIFEGLVAKQEAYKVNSFTYSTTDQLVITIETSLEKKDQKLEEQIRKEVSAQLDKEYKQPYTINMVGLEELKAIGE</sequence>
<evidence type="ECO:0000313" key="3">
    <source>
        <dbReference type="Proteomes" id="UP001623041"/>
    </source>
</evidence>
<proteinExistence type="predicted"/>
<dbReference type="Proteomes" id="UP001623041">
    <property type="component" value="Unassembled WGS sequence"/>
</dbReference>
<dbReference type="RefSeq" id="WP_406581673.1">
    <property type="nucleotide sequence ID" value="NZ_JBJHQH010000012.1"/>
</dbReference>